<evidence type="ECO:0000256" key="4">
    <source>
        <dbReference type="ARBA" id="ARBA00022490"/>
    </source>
</evidence>
<keyword evidence="4 12" id="KW-0963">Cytoplasm</keyword>
<dbReference type="GO" id="GO:0000731">
    <property type="term" value="P:DNA synthesis involved in DNA repair"/>
    <property type="evidence" value="ECO:0007669"/>
    <property type="project" value="TreeGrafter"/>
</dbReference>
<dbReference type="GO" id="GO:0003697">
    <property type="term" value="F:single-stranded DNA binding"/>
    <property type="evidence" value="ECO:0007669"/>
    <property type="project" value="UniProtKB-UniRule"/>
</dbReference>
<protein>
    <recommendedName>
        <fullName evidence="3 12">DNA replication and repair protein RecF</fullName>
    </recommendedName>
</protein>
<keyword evidence="11 12" id="KW-0742">SOS response</keyword>
<dbReference type="SUPFAM" id="SSF52540">
    <property type="entry name" value="P-loop containing nucleoside triphosphate hydrolases"/>
    <property type="match status" value="1"/>
</dbReference>
<keyword evidence="5 12" id="KW-0235">DNA replication</keyword>
<dbReference type="PANTHER" id="PTHR32182">
    <property type="entry name" value="DNA REPLICATION AND REPAIR PROTEIN RECF"/>
    <property type="match status" value="1"/>
</dbReference>
<comment type="function">
    <text evidence="12 13">The RecF protein is involved in DNA metabolism; it is required for DNA replication and normal SOS inducibility. RecF binds preferentially to single-stranded, linear DNA. It also seems to bind ATP.</text>
</comment>
<dbReference type="InterPro" id="IPR042174">
    <property type="entry name" value="RecF_2"/>
</dbReference>
<dbReference type="InterPro" id="IPR003395">
    <property type="entry name" value="RecF/RecN/SMC_N"/>
</dbReference>
<gene>
    <name evidence="12 15" type="primary">recF</name>
    <name evidence="15" type="ORF">H8707_00405</name>
</gene>
<evidence type="ECO:0000256" key="2">
    <source>
        <dbReference type="ARBA" id="ARBA00008016"/>
    </source>
</evidence>
<feature type="domain" description="RecF/RecN/SMC N-terminal" evidence="14">
    <location>
        <begin position="3"/>
        <end position="353"/>
    </location>
</feature>
<evidence type="ECO:0000256" key="8">
    <source>
        <dbReference type="ARBA" id="ARBA00022840"/>
    </source>
</evidence>
<dbReference type="Gene3D" id="3.40.50.300">
    <property type="entry name" value="P-loop containing nucleotide triphosphate hydrolases"/>
    <property type="match status" value="1"/>
</dbReference>
<reference evidence="15" key="1">
    <citation type="submission" date="2020-08" db="EMBL/GenBank/DDBJ databases">
        <title>Genome public.</title>
        <authorList>
            <person name="Liu C."/>
            <person name="Sun Q."/>
        </authorList>
    </citation>
    <scope>NUCLEOTIDE SEQUENCE</scope>
    <source>
        <strain evidence="15">BX21</strain>
    </source>
</reference>
<keyword evidence="10 12" id="KW-0234">DNA repair</keyword>
<dbReference type="GO" id="GO:0005737">
    <property type="term" value="C:cytoplasm"/>
    <property type="evidence" value="ECO:0007669"/>
    <property type="project" value="UniProtKB-SubCell"/>
</dbReference>
<sequence length="366" mass="42757">MNVKNLRLINFRNYYNLNVEFNDNINIFMGKNAQGKTNLIEALYICSYGKSFRTTKDRELINFNKEQAYIGANTKLNNLEKFIEVKMERDKPKRIRINKSELKNYKELNTGLVSVLFCPDDLKMIKEGPLLRRNFLDASISQIKPVYSYNLIRYNKVLMQRNNLLKTCRIKKDLVNLIDVFDIQLSKLGTSIIIERDKFINELNILINPIHKNLTCDKESVELKYFSNIPRLIDKESIEKEYLKLLKSNLNRDIEYGTTEIGLHRDDLLMLINNKDVKIYGSQGQQRTLVLSIKLSVVEYIKKYFGVYPVVLLDDVFSELDEDRRKFLSNSFKNMQVFITVTDAVDLNAVNDLSKSVFIIEDGKVI</sequence>
<dbReference type="GO" id="GO:0005524">
    <property type="term" value="F:ATP binding"/>
    <property type="evidence" value="ECO:0007669"/>
    <property type="project" value="UniProtKB-UniRule"/>
</dbReference>
<evidence type="ECO:0000256" key="11">
    <source>
        <dbReference type="ARBA" id="ARBA00023236"/>
    </source>
</evidence>
<name>A0A926EQ25_9FIRM</name>
<keyword evidence="7 12" id="KW-0227">DNA damage</keyword>
<dbReference type="GO" id="GO:0006260">
    <property type="term" value="P:DNA replication"/>
    <property type="evidence" value="ECO:0007669"/>
    <property type="project" value="UniProtKB-UniRule"/>
</dbReference>
<organism evidence="15 16">
    <name type="scientific">Paratissierella segnis</name>
    <dbReference type="NCBI Taxonomy" id="2763679"/>
    <lineage>
        <taxon>Bacteria</taxon>
        <taxon>Bacillati</taxon>
        <taxon>Bacillota</taxon>
        <taxon>Tissierellia</taxon>
        <taxon>Tissierellales</taxon>
        <taxon>Tissierellaceae</taxon>
        <taxon>Paratissierella</taxon>
    </lineage>
</organism>
<comment type="similarity">
    <text evidence="2 12 13">Belongs to the RecF family.</text>
</comment>
<evidence type="ECO:0000259" key="14">
    <source>
        <dbReference type="Pfam" id="PF02463"/>
    </source>
</evidence>
<dbReference type="EMBL" id="JACRTG010000002">
    <property type="protein sequence ID" value="MBC8586706.1"/>
    <property type="molecule type" value="Genomic_DNA"/>
</dbReference>
<evidence type="ECO:0000256" key="5">
    <source>
        <dbReference type="ARBA" id="ARBA00022705"/>
    </source>
</evidence>
<feature type="binding site" evidence="12">
    <location>
        <begin position="30"/>
        <end position="37"/>
    </location>
    <ligand>
        <name>ATP</name>
        <dbReference type="ChEBI" id="CHEBI:30616"/>
    </ligand>
</feature>
<dbReference type="InterPro" id="IPR001238">
    <property type="entry name" value="DNA-binding_RecF"/>
</dbReference>
<dbReference type="InterPro" id="IPR027417">
    <property type="entry name" value="P-loop_NTPase"/>
</dbReference>
<evidence type="ECO:0000256" key="3">
    <source>
        <dbReference type="ARBA" id="ARBA00020170"/>
    </source>
</evidence>
<dbReference type="PANTHER" id="PTHR32182:SF0">
    <property type="entry name" value="DNA REPLICATION AND REPAIR PROTEIN RECF"/>
    <property type="match status" value="1"/>
</dbReference>
<keyword evidence="16" id="KW-1185">Reference proteome</keyword>
<evidence type="ECO:0000256" key="7">
    <source>
        <dbReference type="ARBA" id="ARBA00022763"/>
    </source>
</evidence>
<keyword evidence="8 12" id="KW-0067">ATP-binding</keyword>
<accession>A0A926EQ25</accession>
<dbReference type="RefSeq" id="WP_262428169.1">
    <property type="nucleotide sequence ID" value="NZ_JACRTG010000002.1"/>
</dbReference>
<evidence type="ECO:0000256" key="10">
    <source>
        <dbReference type="ARBA" id="ARBA00023204"/>
    </source>
</evidence>
<comment type="subcellular location">
    <subcellularLocation>
        <location evidence="1 12 13">Cytoplasm</location>
    </subcellularLocation>
</comment>
<dbReference type="Proteomes" id="UP000601171">
    <property type="component" value="Unassembled WGS sequence"/>
</dbReference>
<keyword evidence="9 12" id="KW-0238">DNA-binding</keyword>
<evidence type="ECO:0000256" key="9">
    <source>
        <dbReference type="ARBA" id="ARBA00023125"/>
    </source>
</evidence>
<proteinExistence type="inferred from homology"/>
<dbReference type="HAMAP" id="MF_00365">
    <property type="entry name" value="RecF"/>
    <property type="match status" value="1"/>
</dbReference>
<dbReference type="Gene3D" id="1.20.1050.90">
    <property type="entry name" value="RecF/RecN/SMC, N-terminal domain"/>
    <property type="match status" value="1"/>
</dbReference>
<evidence type="ECO:0000256" key="1">
    <source>
        <dbReference type="ARBA" id="ARBA00004496"/>
    </source>
</evidence>
<dbReference type="GO" id="GO:0009432">
    <property type="term" value="P:SOS response"/>
    <property type="evidence" value="ECO:0007669"/>
    <property type="project" value="UniProtKB-UniRule"/>
</dbReference>
<dbReference type="InterPro" id="IPR018078">
    <property type="entry name" value="DNA-binding_RecF_CS"/>
</dbReference>
<evidence type="ECO:0000313" key="16">
    <source>
        <dbReference type="Proteomes" id="UP000601171"/>
    </source>
</evidence>
<dbReference type="Pfam" id="PF02463">
    <property type="entry name" value="SMC_N"/>
    <property type="match status" value="1"/>
</dbReference>
<dbReference type="AlphaFoldDB" id="A0A926EQ25"/>
<dbReference type="PROSITE" id="PS00618">
    <property type="entry name" value="RECF_2"/>
    <property type="match status" value="1"/>
</dbReference>
<comment type="caution">
    <text evidence="15">The sequence shown here is derived from an EMBL/GenBank/DDBJ whole genome shotgun (WGS) entry which is preliminary data.</text>
</comment>
<evidence type="ECO:0000256" key="13">
    <source>
        <dbReference type="RuleBase" id="RU000578"/>
    </source>
</evidence>
<evidence type="ECO:0000256" key="6">
    <source>
        <dbReference type="ARBA" id="ARBA00022741"/>
    </source>
</evidence>
<keyword evidence="6 12" id="KW-0547">Nucleotide-binding</keyword>
<dbReference type="GO" id="GO:0006302">
    <property type="term" value="P:double-strand break repair"/>
    <property type="evidence" value="ECO:0007669"/>
    <property type="project" value="TreeGrafter"/>
</dbReference>
<evidence type="ECO:0000313" key="15">
    <source>
        <dbReference type="EMBL" id="MBC8586706.1"/>
    </source>
</evidence>
<dbReference type="NCBIfam" id="TIGR00611">
    <property type="entry name" value="recf"/>
    <property type="match status" value="1"/>
</dbReference>
<evidence type="ECO:0000256" key="12">
    <source>
        <dbReference type="HAMAP-Rule" id="MF_00365"/>
    </source>
</evidence>